<proteinExistence type="predicted"/>
<evidence type="ECO:0000313" key="2">
    <source>
        <dbReference type="EMBL" id="CAK9073943.1"/>
    </source>
</evidence>
<organism evidence="2 3">
    <name type="scientific">Durusdinium trenchii</name>
    <dbReference type="NCBI Taxonomy" id="1381693"/>
    <lineage>
        <taxon>Eukaryota</taxon>
        <taxon>Sar</taxon>
        <taxon>Alveolata</taxon>
        <taxon>Dinophyceae</taxon>
        <taxon>Suessiales</taxon>
        <taxon>Symbiodiniaceae</taxon>
        <taxon>Durusdinium</taxon>
    </lineage>
</organism>
<dbReference type="EMBL" id="CAXAMN010022951">
    <property type="protein sequence ID" value="CAK9073943.1"/>
    <property type="molecule type" value="Genomic_DNA"/>
</dbReference>
<feature type="compositionally biased region" description="Low complexity" evidence="1">
    <location>
        <begin position="54"/>
        <end position="64"/>
    </location>
</feature>
<evidence type="ECO:0000256" key="1">
    <source>
        <dbReference type="SAM" id="MobiDB-lite"/>
    </source>
</evidence>
<name>A0ABP0PEB4_9DINO</name>
<gene>
    <name evidence="2" type="ORF">CCMP2556_LOCUS36441</name>
</gene>
<dbReference type="Proteomes" id="UP001642484">
    <property type="component" value="Unassembled WGS sequence"/>
</dbReference>
<evidence type="ECO:0000313" key="3">
    <source>
        <dbReference type="Proteomes" id="UP001642484"/>
    </source>
</evidence>
<feature type="region of interest" description="Disordered" evidence="1">
    <location>
        <begin position="1"/>
        <end position="77"/>
    </location>
</feature>
<accession>A0ABP0PEB4</accession>
<comment type="caution">
    <text evidence="2">The sequence shown here is derived from an EMBL/GenBank/DDBJ whole genome shotgun (WGS) entry which is preliminary data.</text>
</comment>
<sequence>MPILARWESDDDDESEPETGQKQAWRYDTSSNEEHLACNPEESTSQSGEHDSSDASTDSELSSSDESHDHGDTPPEVSLSLHRLQSLHANDSGQCSSYAERGKSVSRCKHVLPPFEDFGGNLQCFLELVQALPGFTVVVHPVGIRPWFEEECMIDQSEKKLREDLLEKLIDNKLTGPTLQISFHCNPDQLPEKKLPHGNWASLYVLYRAYADVQGEEAAGKSVFYRVARKWKACLSLYQQNQPKDFAQQAVLSAQLLSHYSAQWKDRQIYWMTRTRSRTERDILSNIIDSFDHSKVMLPRFPGKRTPKSSVYDSLKRALHALVHDWGKIMPSDVHLWNAYKDRKQQPGQPQMKVPQQFTFIRRSDMPSHGHLMPTEERLPTRLRNCSELNDVFCLTKLRMSDEYLCQDPLLVFPHGLCGATRHFWSRISSPDSVLPLLHPSLDEGRCQELDALGKQLVTDFPHFQRTAAYYQKLANQSFDRRPPRRFQFVNAGPTADQRIGQVTLGAEPVAPKPHKLKVTFRRRPD</sequence>
<protein>
    <submittedName>
        <fullName evidence="2">Uncharacterized protein</fullName>
    </submittedName>
</protein>
<reference evidence="2 3" key="1">
    <citation type="submission" date="2024-02" db="EMBL/GenBank/DDBJ databases">
        <authorList>
            <person name="Chen Y."/>
            <person name="Shah S."/>
            <person name="Dougan E. K."/>
            <person name="Thang M."/>
            <person name="Chan C."/>
        </authorList>
    </citation>
    <scope>NUCLEOTIDE SEQUENCE [LARGE SCALE GENOMIC DNA]</scope>
</reference>
<keyword evidence="3" id="KW-1185">Reference proteome</keyword>